<keyword evidence="2" id="KW-1185">Reference proteome</keyword>
<evidence type="ECO:0008006" key="3">
    <source>
        <dbReference type="Google" id="ProtNLM"/>
    </source>
</evidence>
<dbReference type="InterPro" id="IPR029151">
    <property type="entry name" value="Sensor-like_sf"/>
</dbReference>
<name>B9M9I0_GEODF</name>
<dbReference type="Gene3D" id="3.30.450.20">
    <property type="entry name" value="PAS domain"/>
    <property type="match status" value="1"/>
</dbReference>
<dbReference type="eggNOG" id="COG0834">
    <property type="taxonomic scope" value="Bacteria"/>
</dbReference>
<dbReference type="STRING" id="316067.Geob_2198"/>
<dbReference type="OrthoDB" id="5759972at2"/>
<dbReference type="SUPFAM" id="SSF103190">
    <property type="entry name" value="Sensory domain-like"/>
    <property type="match status" value="1"/>
</dbReference>
<dbReference type="EMBL" id="CP001390">
    <property type="protein sequence ID" value="ACM20552.1"/>
    <property type="molecule type" value="Genomic_DNA"/>
</dbReference>
<dbReference type="RefSeq" id="WP_012647281.1">
    <property type="nucleotide sequence ID" value="NC_011979.1"/>
</dbReference>
<accession>B9M9I0</accession>
<protein>
    <recommendedName>
        <fullName evidence="3">Cache domain-containing protein</fullName>
    </recommendedName>
</protein>
<dbReference type="HOGENOM" id="CLU_086289_0_0_7"/>
<dbReference type="AlphaFoldDB" id="B9M9I0"/>
<sequence>MVERILFSVRLLMIMAYLCAVVGVEAGNAQIWYGNGKLPAMNNNGNAEAFTVDGTVALASLITIGDGHLVKIADEFKTLAARDEVIAGDWQKTKELLKNVADRNVPALMWFALPSGDYWTVEKDRAEANLKSRPYFSRLLAGKTVIGDLVVSKTSEKNVAVVAVPVLKDKKVVGMLGASVFLDKLSGQIKREMALPSNIIFFSFDAQPLMAIDWDEELIFRDPRELGEEVDRAFREMLAKEKGSVSYSFRGKTRDILFEKSPVTNWWYGLGVVQGEAGTAR</sequence>
<proteinExistence type="predicted"/>
<evidence type="ECO:0000313" key="1">
    <source>
        <dbReference type="EMBL" id="ACM20552.1"/>
    </source>
</evidence>
<reference evidence="1 2" key="1">
    <citation type="submission" date="2009-01" db="EMBL/GenBank/DDBJ databases">
        <title>Complete sequence of Geobacter sp. FRC-32.</title>
        <authorList>
            <consortium name="US DOE Joint Genome Institute"/>
            <person name="Lucas S."/>
            <person name="Copeland A."/>
            <person name="Lapidus A."/>
            <person name="Glavina del Rio T."/>
            <person name="Dalin E."/>
            <person name="Tice H."/>
            <person name="Bruce D."/>
            <person name="Goodwin L."/>
            <person name="Pitluck S."/>
            <person name="Saunders E."/>
            <person name="Brettin T."/>
            <person name="Detter J.C."/>
            <person name="Han C."/>
            <person name="Larimer F."/>
            <person name="Land M."/>
            <person name="Hauser L."/>
            <person name="Kyrpides N."/>
            <person name="Ovchinnikova G."/>
            <person name="Kostka J."/>
            <person name="Richardson P."/>
        </authorList>
    </citation>
    <scope>NUCLEOTIDE SEQUENCE [LARGE SCALE GENOMIC DNA]</scope>
    <source>
        <strain evidence="2">DSM 22248 / JCM 15807 / FRC-32</strain>
    </source>
</reference>
<dbReference type="Proteomes" id="UP000007721">
    <property type="component" value="Chromosome"/>
</dbReference>
<dbReference type="KEGG" id="geo:Geob_2198"/>
<gene>
    <name evidence="1" type="ordered locus">Geob_2198</name>
</gene>
<organism evidence="1 2">
    <name type="scientific">Geotalea daltonii (strain DSM 22248 / JCM 15807 / FRC-32)</name>
    <name type="common">Geobacter daltonii</name>
    <dbReference type="NCBI Taxonomy" id="316067"/>
    <lineage>
        <taxon>Bacteria</taxon>
        <taxon>Pseudomonadati</taxon>
        <taxon>Thermodesulfobacteriota</taxon>
        <taxon>Desulfuromonadia</taxon>
        <taxon>Geobacterales</taxon>
        <taxon>Geobacteraceae</taxon>
        <taxon>Geotalea</taxon>
    </lineage>
</organism>
<evidence type="ECO:0000313" key="2">
    <source>
        <dbReference type="Proteomes" id="UP000007721"/>
    </source>
</evidence>